<dbReference type="AlphaFoldDB" id="A0ABD5RNC7"/>
<sequence>MASSSVTTPESTRRTSRDLAGRGFAAILFAIVAVAVGRGIAGAVVTIPNSFRPLSWSELVGVATLAGICASVAFSLLARWTARPERWFVALAGTVLMGSFVPLAVVGPTVSGATTELLAVLAAMHVAVAAGVTLPLVGWPGPRSQVEAASIEE</sequence>
<dbReference type="EMBL" id="JBHSQH010000001">
    <property type="protein sequence ID" value="MFC5971819.1"/>
    <property type="molecule type" value="Genomic_DNA"/>
</dbReference>
<comment type="caution">
    <text evidence="2">The sequence shown here is derived from an EMBL/GenBank/DDBJ whole genome shotgun (WGS) entry which is preliminary data.</text>
</comment>
<organism evidence="2 3">
    <name type="scientific">Halomarina salina</name>
    <dbReference type="NCBI Taxonomy" id="1872699"/>
    <lineage>
        <taxon>Archaea</taxon>
        <taxon>Methanobacteriati</taxon>
        <taxon>Methanobacteriota</taxon>
        <taxon>Stenosarchaea group</taxon>
        <taxon>Halobacteria</taxon>
        <taxon>Halobacteriales</taxon>
        <taxon>Natronomonadaceae</taxon>
        <taxon>Halomarina</taxon>
    </lineage>
</organism>
<feature type="transmembrane region" description="Helical" evidence="1">
    <location>
        <begin position="87"/>
        <end position="105"/>
    </location>
</feature>
<keyword evidence="1" id="KW-1133">Transmembrane helix</keyword>
<evidence type="ECO:0000256" key="1">
    <source>
        <dbReference type="SAM" id="Phobius"/>
    </source>
</evidence>
<proteinExistence type="predicted"/>
<keyword evidence="1" id="KW-0472">Membrane</keyword>
<keyword evidence="1" id="KW-0812">Transmembrane</keyword>
<evidence type="ECO:0000313" key="2">
    <source>
        <dbReference type="EMBL" id="MFC5971819.1"/>
    </source>
</evidence>
<keyword evidence="3" id="KW-1185">Reference proteome</keyword>
<feature type="transmembrane region" description="Helical" evidence="1">
    <location>
        <begin position="117"/>
        <end position="137"/>
    </location>
</feature>
<feature type="transmembrane region" description="Helical" evidence="1">
    <location>
        <begin position="23"/>
        <end position="47"/>
    </location>
</feature>
<dbReference type="Pfam" id="PF19545">
    <property type="entry name" value="DUF6069"/>
    <property type="match status" value="1"/>
</dbReference>
<evidence type="ECO:0000313" key="3">
    <source>
        <dbReference type="Proteomes" id="UP001596099"/>
    </source>
</evidence>
<protein>
    <submittedName>
        <fullName evidence="2">DUF6069 family protein</fullName>
    </submittedName>
</protein>
<feature type="transmembrane region" description="Helical" evidence="1">
    <location>
        <begin position="59"/>
        <end position="80"/>
    </location>
</feature>
<gene>
    <name evidence="2" type="ORF">ACFPYI_10790</name>
</gene>
<dbReference type="Proteomes" id="UP001596099">
    <property type="component" value="Unassembled WGS sequence"/>
</dbReference>
<reference evidence="2 3" key="1">
    <citation type="journal article" date="2019" name="Int. J. Syst. Evol. Microbiol.">
        <title>The Global Catalogue of Microorganisms (GCM) 10K type strain sequencing project: providing services to taxonomists for standard genome sequencing and annotation.</title>
        <authorList>
            <consortium name="The Broad Institute Genomics Platform"/>
            <consortium name="The Broad Institute Genome Sequencing Center for Infectious Disease"/>
            <person name="Wu L."/>
            <person name="Ma J."/>
        </authorList>
    </citation>
    <scope>NUCLEOTIDE SEQUENCE [LARGE SCALE GENOMIC DNA]</scope>
    <source>
        <strain evidence="2 3">CGMCC 1.12543</strain>
    </source>
</reference>
<dbReference type="InterPro" id="IPR045713">
    <property type="entry name" value="DUF6069"/>
</dbReference>
<name>A0ABD5RNC7_9EURY</name>
<accession>A0ABD5RNC7</accession>
<dbReference type="RefSeq" id="WP_247414704.1">
    <property type="nucleotide sequence ID" value="NZ_JALLGW010000001.1"/>
</dbReference>